<dbReference type="PANTHER" id="PTHR30537:SF74">
    <property type="entry name" value="HTH-TYPE TRANSCRIPTIONAL REGULATOR TRPI"/>
    <property type="match status" value="1"/>
</dbReference>
<accession>A0ABU9Y6J9</accession>
<dbReference type="InterPro" id="IPR005119">
    <property type="entry name" value="LysR_subst-bd"/>
</dbReference>
<reference evidence="3 4" key="1">
    <citation type="submission" date="2024-05" db="EMBL/GenBank/DDBJ databases">
        <authorList>
            <person name="Liu Q."/>
            <person name="Xin Y.-H."/>
        </authorList>
    </citation>
    <scope>NUCLEOTIDE SEQUENCE [LARGE SCALE GENOMIC DNA]</scope>
    <source>
        <strain evidence="3 4">CGMCC 1.10181</strain>
    </source>
</reference>
<evidence type="ECO:0000256" key="1">
    <source>
        <dbReference type="ARBA" id="ARBA00009437"/>
    </source>
</evidence>
<dbReference type="CDD" id="cd08432">
    <property type="entry name" value="PBP2_GcdR_TrpI_HvrB_AmpR_like"/>
    <property type="match status" value="1"/>
</dbReference>
<organism evidence="3 4">
    <name type="scientific">Sphingomonas oligophenolica</name>
    <dbReference type="NCBI Taxonomy" id="301154"/>
    <lineage>
        <taxon>Bacteria</taxon>
        <taxon>Pseudomonadati</taxon>
        <taxon>Pseudomonadota</taxon>
        <taxon>Alphaproteobacteria</taxon>
        <taxon>Sphingomonadales</taxon>
        <taxon>Sphingomonadaceae</taxon>
        <taxon>Sphingomonas</taxon>
    </lineage>
</organism>
<dbReference type="Pfam" id="PF03466">
    <property type="entry name" value="LysR_substrate"/>
    <property type="match status" value="1"/>
</dbReference>
<dbReference type="EMBL" id="JBDIME010000016">
    <property type="protein sequence ID" value="MEN2791357.1"/>
    <property type="molecule type" value="Genomic_DNA"/>
</dbReference>
<dbReference type="PANTHER" id="PTHR30537">
    <property type="entry name" value="HTH-TYPE TRANSCRIPTIONAL REGULATOR"/>
    <property type="match status" value="1"/>
</dbReference>
<keyword evidence="4" id="KW-1185">Reference proteome</keyword>
<comment type="caution">
    <text evidence="3">The sequence shown here is derived from an EMBL/GenBank/DDBJ whole genome shotgun (WGS) entry which is preliminary data.</text>
</comment>
<name>A0ABU9Y6J9_9SPHN</name>
<dbReference type="Proteomes" id="UP001419910">
    <property type="component" value="Unassembled WGS sequence"/>
</dbReference>
<dbReference type="SUPFAM" id="SSF53850">
    <property type="entry name" value="Periplasmic binding protein-like II"/>
    <property type="match status" value="1"/>
</dbReference>
<evidence type="ECO:0000259" key="2">
    <source>
        <dbReference type="Pfam" id="PF03466"/>
    </source>
</evidence>
<proteinExistence type="inferred from homology"/>
<comment type="similarity">
    <text evidence="1">Belongs to the LysR transcriptional regulatory family.</text>
</comment>
<evidence type="ECO:0000313" key="3">
    <source>
        <dbReference type="EMBL" id="MEN2791357.1"/>
    </source>
</evidence>
<dbReference type="RefSeq" id="WP_343892475.1">
    <property type="nucleotide sequence ID" value="NZ_BAAAEH010000059.1"/>
</dbReference>
<gene>
    <name evidence="3" type="ORF">ABC974_17105</name>
</gene>
<evidence type="ECO:0000313" key="4">
    <source>
        <dbReference type="Proteomes" id="UP001419910"/>
    </source>
</evidence>
<feature type="domain" description="LysR substrate-binding" evidence="2">
    <location>
        <begin position="44"/>
        <end position="242"/>
    </location>
</feature>
<dbReference type="Gene3D" id="3.40.190.10">
    <property type="entry name" value="Periplasmic binding protein-like II"/>
    <property type="match status" value="2"/>
</dbReference>
<dbReference type="InterPro" id="IPR058163">
    <property type="entry name" value="LysR-type_TF_proteobact-type"/>
</dbReference>
<sequence length="252" mass="28521">MKLFHRGPRGVLLTESGDLLADYVRRAFGELSTGLYRLGQPRRRESLVVIVPRSFALRILAPRLGSFVREYPWIDLRIDTHRYYDELEQSQRDIAIRAGDGHWPDMRVERLTSDTFFPICAPSLRPPEAALAESWLRANILLHYSERRFWPLWLQTAGYDAEIGHNGPQFSETAFALTAAESGHGVAIARGPLVADALRSGRLVRPFAAEIVDGSGYFVVVRKNAPRNAMITAFTEWLIEQMADLQRAIETS</sequence>
<protein>
    <submittedName>
        <fullName evidence="3">LysR substrate-binding domain-containing protein</fullName>
    </submittedName>
</protein>